<gene>
    <name evidence="1" type="ORF">Lwal_2687</name>
</gene>
<name>A0A0W1A020_9GAMM</name>
<comment type="caution">
    <text evidence="1">The sequence shown here is derived from an EMBL/GenBank/DDBJ whole genome shotgun (WGS) entry which is preliminary data.</text>
</comment>
<dbReference type="EMBL" id="LNZB01000060">
    <property type="protein sequence ID" value="KTD74646.1"/>
    <property type="molecule type" value="Genomic_DNA"/>
</dbReference>
<accession>A0A0W1A020</accession>
<evidence type="ECO:0000313" key="2">
    <source>
        <dbReference type="Proteomes" id="UP000054729"/>
    </source>
</evidence>
<organism evidence="1 2">
    <name type="scientific">Legionella waltersii</name>
    <dbReference type="NCBI Taxonomy" id="66969"/>
    <lineage>
        <taxon>Bacteria</taxon>
        <taxon>Pseudomonadati</taxon>
        <taxon>Pseudomonadota</taxon>
        <taxon>Gammaproteobacteria</taxon>
        <taxon>Legionellales</taxon>
        <taxon>Legionellaceae</taxon>
        <taxon>Legionella</taxon>
    </lineage>
</organism>
<protein>
    <submittedName>
        <fullName evidence="1">Uncharacterized protein</fullName>
    </submittedName>
</protein>
<keyword evidence="2" id="KW-1185">Reference proteome</keyword>
<sequence length="72" mass="8299">MNLITPLKATPFGEAPDLWYKCPFLKKVSIPQGPSSPLSHERLKQLAESKLHFTLNNQETVCYKNLYHAHYN</sequence>
<dbReference type="PATRIC" id="fig|66969.6.peg.2908"/>
<proteinExistence type="predicted"/>
<reference evidence="1 2" key="1">
    <citation type="submission" date="2015-11" db="EMBL/GenBank/DDBJ databases">
        <title>Genomic analysis of 38 Legionella species identifies large and diverse effector repertoires.</title>
        <authorList>
            <person name="Burstein D."/>
            <person name="Amaro F."/>
            <person name="Zusman T."/>
            <person name="Lifshitz Z."/>
            <person name="Cohen O."/>
            <person name="Gilbert J.A."/>
            <person name="Pupko T."/>
            <person name="Shuman H.A."/>
            <person name="Segal G."/>
        </authorList>
    </citation>
    <scope>NUCLEOTIDE SEQUENCE [LARGE SCALE GENOMIC DNA]</scope>
    <source>
        <strain evidence="1 2">ATCC 51914</strain>
    </source>
</reference>
<dbReference type="Proteomes" id="UP000054729">
    <property type="component" value="Unassembled WGS sequence"/>
</dbReference>
<dbReference type="AlphaFoldDB" id="A0A0W1A020"/>
<evidence type="ECO:0000313" key="1">
    <source>
        <dbReference type="EMBL" id="KTD74646.1"/>
    </source>
</evidence>
<dbReference type="STRING" id="66969.Lwal_2687"/>